<feature type="transmembrane region" description="Helical" evidence="1">
    <location>
        <begin position="12"/>
        <end position="29"/>
    </location>
</feature>
<protein>
    <submittedName>
        <fullName evidence="2">Uncharacterized protein</fullName>
    </submittedName>
</protein>
<keyword evidence="3" id="KW-1185">Reference proteome</keyword>
<accession>A0A1A9WQU7</accession>
<reference evidence="2" key="2">
    <citation type="submission" date="2020-05" db="UniProtKB">
        <authorList>
            <consortium name="EnsemblMetazoa"/>
        </authorList>
    </citation>
    <scope>IDENTIFICATION</scope>
    <source>
        <strain evidence="2">IAEA</strain>
    </source>
</reference>
<reference evidence="3" key="1">
    <citation type="submission" date="2014-03" db="EMBL/GenBank/DDBJ databases">
        <authorList>
            <person name="Aksoy S."/>
            <person name="Warren W."/>
            <person name="Wilson R.K."/>
        </authorList>
    </citation>
    <scope>NUCLEOTIDE SEQUENCE [LARGE SCALE GENOMIC DNA]</scope>
    <source>
        <strain evidence="3">IAEA</strain>
    </source>
</reference>
<dbReference type="Proteomes" id="UP000091820">
    <property type="component" value="Unassembled WGS sequence"/>
</dbReference>
<dbReference type="AlphaFoldDB" id="A0A1A9WQU7"/>
<keyword evidence="1" id="KW-1133">Transmembrane helix</keyword>
<proteinExistence type="predicted"/>
<dbReference type="EnsemblMetazoa" id="GBRI028662-RA">
    <property type="protein sequence ID" value="GBRI028662-PA"/>
    <property type="gene ID" value="GBRI028662"/>
</dbReference>
<evidence type="ECO:0000313" key="3">
    <source>
        <dbReference type="Proteomes" id="UP000091820"/>
    </source>
</evidence>
<keyword evidence="1" id="KW-0472">Membrane</keyword>
<keyword evidence="1" id="KW-0812">Transmembrane</keyword>
<evidence type="ECO:0000313" key="2">
    <source>
        <dbReference type="EnsemblMetazoa" id="GBRI028662-PA"/>
    </source>
</evidence>
<name>A0A1A9WQU7_9MUSC</name>
<evidence type="ECO:0000256" key="1">
    <source>
        <dbReference type="SAM" id="Phobius"/>
    </source>
</evidence>
<sequence>MSRFCAAKSIVARYAISYVVYFLMMKYILHSSHVCMTTSSFLIRMSNIESFHSVNYNSYVPEKLFFIRKSKHKKYAKDMLSIKSYSRTCIRISNITRSKEHNNRALLIRTTINNVFLKRNPYKQFDLEANALQHIAITK</sequence>
<dbReference type="VEuPathDB" id="VectorBase:GBRI028662"/>
<organism evidence="2 3">
    <name type="scientific">Glossina brevipalpis</name>
    <dbReference type="NCBI Taxonomy" id="37001"/>
    <lineage>
        <taxon>Eukaryota</taxon>
        <taxon>Metazoa</taxon>
        <taxon>Ecdysozoa</taxon>
        <taxon>Arthropoda</taxon>
        <taxon>Hexapoda</taxon>
        <taxon>Insecta</taxon>
        <taxon>Pterygota</taxon>
        <taxon>Neoptera</taxon>
        <taxon>Endopterygota</taxon>
        <taxon>Diptera</taxon>
        <taxon>Brachycera</taxon>
        <taxon>Muscomorpha</taxon>
        <taxon>Hippoboscoidea</taxon>
        <taxon>Glossinidae</taxon>
        <taxon>Glossina</taxon>
    </lineage>
</organism>